<proteinExistence type="predicted"/>
<dbReference type="Proteomes" id="UP000031668">
    <property type="component" value="Unassembled WGS sequence"/>
</dbReference>
<keyword evidence="2" id="KW-1185">Reference proteome</keyword>
<accession>A0A0C2JFL3</accession>
<dbReference type="AlphaFoldDB" id="A0A0C2JFL3"/>
<dbReference type="EMBL" id="JWZT01002969">
    <property type="protein sequence ID" value="KII68063.1"/>
    <property type="molecule type" value="Genomic_DNA"/>
</dbReference>
<protein>
    <submittedName>
        <fullName evidence="1">Uncharacterized protein</fullName>
    </submittedName>
</protein>
<reference evidence="1 2" key="1">
    <citation type="journal article" date="2014" name="Genome Biol. Evol.">
        <title>The genome of the myxosporean Thelohanellus kitauei shows adaptations to nutrient acquisition within its fish host.</title>
        <authorList>
            <person name="Yang Y."/>
            <person name="Xiong J."/>
            <person name="Zhou Z."/>
            <person name="Huo F."/>
            <person name="Miao W."/>
            <person name="Ran C."/>
            <person name="Liu Y."/>
            <person name="Zhang J."/>
            <person name="Feng J."/>
            <person name="Wang M."/>
            <person name="Wang M."/>
            <person name="Wang L."/>
            <person name="Yao B."/>
        </authorList>
    </citation>
    <scope>NUCLEOTIDE SEQUENCE [LARGE SCALE GENOMIC DNA]</scope>
    <source>
        <strain evidence="1">Wuqing</strain>
    </source>
</reference>
<organism evidence="1 2">
    <name type="scientific">Thelohanellus kitauei</name>
    <name type="common">Myxosporean</name>
    <dbReference type="NCBI Taxonomy" id="669202"/>
    <lineage>
        <taxon>Eukaryota</taxon>
        <taxon>Metazoa</taxon>
        <taxon>Cnidaria</taxon>
        <taxon>Myxozoa</taxon>
        <taxon>Myxosporea</taxon>
        <taxon>Bivalvulida</taxon>
        <taxon>Platysporina</taxon>
        <taxon>Myxobolidae</taxon>
        <taxon>Thelohanellus</taxon>
    </lineage>
</organism>
<comment type="caution">
    <text evidence="1">The sequence shown here is derived from an EMBL/GenBank/DDBJ whole genome shotgun (WGS) entry which is preliminary data.</text>
</comment>
<gene>
    <name evidence="1" type="ORF">RF11_07597</name>
</gene>
<sequence length="104" mass="12501">MRQDLLMRFEQYYIFGIFKFKTEIDITGHIHYPKFDEMFIFWIIKSPILNPFTAKKRRRSALASCEKCQRCDTAPFDSSLLSWINCQDDIYDDGWYAAVRKEVQ</sequence>
<evidence type="ECO:0000313" key="1">
    <source>
        <dbReference type="EMBL" id="KII68063.1"/>
    </source>
</evidence>
<evidence type="ECO:0000313" key="2">
    <source>
        <dbReference type="Proteomes" id="UP000031668"/>
    </source>
</evidence>
<name>A0A0C2JFL3_THEKT</name>